<organism evidence="2 3">
    <name type="scientific">Nocardioides bigeumensis</name>
    <dbReference type="NCBI Taxonomy" id="433657"/>
    <lineage>
        <taxon>Bacteria</taxon>
        <taxon>Bacillati</taxon>
        <taxon>Actinomycetota</taxon>
        <taxon>Actinomycetes</taxon>
        <taxon>Propionibacteriales</taxon>
        <taxon>Nocardioidaceae</taxon>
        <taxon>Nocardioides</taxon>
    </lineage>
</organism>
<dbReference type="PANTHER" id="PTHR11014">
    <property type="entry name" value="PEPTIDASE M20 FAMILY MEMBER"/>
    <property type="match status" value="1"/>
</dbReference>
<dbReference type="PANTHER" id="PTHR11014:SF63">
    <property type="entry name" value="METALLOPEPTIDASE, PUTATIVE (AFU_ORTHOLOGUE AFUA_6G09600)-RELATED"/>
    <property type="match status" value="1"/>
</dbReference>
<dbReference type="InterPro" id="IPR011650">
    <property type="entry name" value="Peptidase_M20_dimer"/>
</dbReference>
<feature type="domain" description="Peptidase M20 dimerisation" evidence="1">
    <location>
        <begin position="204"/>
        <end position="298"/>
    </location>
</feature>
<keyword evidence="3" id="KW-1185">Reference proteome</keyword>
<gene>
    <name evidence="2" type="ORF">GCM10009843_29060</name>
</gene>
<dbReference type="SUPFAM" id="SSF55031">
    <property type="entry name" value="Bacterial exopeptidase dimerisation domain"/>
    <property type="match status" value="1"/>
</dbReference>
<evidence type="ECO:0000313" key="2">
    <source>
        <dbReference type="EMBL" id="GAA2128524.1"/>
    </source>
</evidence>
<dbReference type="InterPro" id="IPR002933">
    <property type="entry name" value="Peptidase_M20"/>
</dbReference>
<dbReference type="Pfam" id="PF01546">
    <property type="entry name" value="Peptidase_M20"/>
    <property type="match status" value="1"/>
</dbReference>
<evidence type="ECO:0000313" key="3">
    <source>
        <dbReference type="Proteomes" id="UP001500575"/>
    </source>
</evidence>
<dbReference type="Gene3D" id="3.40.630.10">
    <property type="entry name" value="Zn peptidases"/>
    <property type="match status" value="1"/>
</dbReference>
<dbReference type="EMBL" id="BAAAQQ010000013">
    <property type="protein sequence ID" value="GAA2128524.1"/>
    <property type="molecule type" value="Genomic_DNA"/>
</dbReference>
<protein>
    <submittedName>
        <fullName evidence="2">M20 family metallopeptidase</fullName>
    </submittedName>
</protein>
<evidence type="ECO:0000259" key="1">
    <source>
        <dbReference type="Pfam" id="PF07687"/>
    </source>
</evidence>
<name>A0ABN2YK05_9ACTN</name>
<dbReference type="RefSeq" id="WP_344304506.1">
    <property type="nucleotide sequence ID" value="NZ_BAAAQQ010000013.1"/>
</dbReference>
<dbReference type="PIRSF" id="PIRSF005962">
    <property type="entry name" value="Pept_M20D_amidohydro"/>
    <property type="match status" value="1"/>
</dbReference>
<proteinExistence type="predicted"/>
<dbReference type="InterPro" id="IPR017439">
    <property type="entry name" value="Amidohydrolase"/>
</dbReference>
<comment type="caution">
    <text evidence="2">The sequence shown here is derived from an EMBL/GenBank/DDBJ whole genome shotgun (WGS) entry which is preliminary data.</text>
</comment>
<dbReference type="Pfam" id="PF07687">
    <property type="entry name" value="M20_dimer"/>
    <property type="match status" value="1"/>
</dbReference>
<dbReference type="SUPFAM" id="SSF53187">
    <property type="entry name" value="Zn-dependent exopeptidases"/>
    <property type="match status" value="1"/>
</dbReference>
<dbReference type="InterPro" id="IPR036264">
    <property type="entry name" value="Bact_exopeptidase_dim_dom"/>
</dbReference>
<dbReference type="Proteomes" id="UP001500575">
    <property type="component" value="Unassembled WGS sequence"/>
</dbReference>
<reference evidence="2 3" key="1">
    <citation type="journal article" date="2019" name="Int. J. Syst. Evol. Microbiol.">
        <title>The Global Catalogue of Microorganisms (GCM) 10K type strain sequencing project: providing services to taxonomists for standard genome sequencing and annotation.</title>
        <authorList>
            <consortium name="The Broad Institute Genomics Platform"/>
            <consortium name="The Broad Institute Genome Sequencing Center for Infectious Disease"/>
            <person name="Wu L."/>
            <person name="Ma J."/>
        </authorList>
    </citation>
    <scope>NUCLEOTIDE SEQUENCE [LARGE SCALE GENOMIC DNA]</scope>
    <source>
        <strain evidence="2 3">JCM 16021</strain>
    </source>
</reference>
<accession>A0ABN2YK05</accession>
<dbReference type="Gene3D" id="3.30.70.360">
    <property type="match status" value="1"/>
</dbReference>
<sequence length="413" mass="43053">MSPQPAVPAHSDPTPDASRVVEAVVEKIADQLVEMRRDLHRHPELSWHERRTTAIAAAEAEAAGWRTTRAGDSGLVADLGEDGPLVALRADLDALPVDDTTTDPWASETPGVAHACGHDVHTTALVGAAHALAEVHGQGLLRGRVRLLFQPAEEVMPGGALKLMRADALAGVERIFSLHCDPTVDVGQVGLREGPLTGAADSIQVRLSGAGGHTSRPHLTQDVIFALGKVIAEVPAVMSRRLDPRAGVSVVWGVVAAGSALNVIPSRGMVGGTVRMLDQVAWAEAEVLAREAIEQVVAPYGVTAEVDYHRGVPPVVNDGGSTQLFGAAIARVLGVGGWVPTSQSLGGEDFGWYVEKVPGAMARLGTRTPGGPTYDLHQGNLRVDEGSTRIGARLLAEVALGAIASLSGPVTAR</sequence>
<dbReference type="NCBIfam" id="TIGR01891">
    <property type="entry name" value="amidohydrolases"/>
    <property type="match status" value="1"/>
</dbReference>